<evidence type="ECO:0000313" key="2">
    <source>
        <dbReference type="Proteomes" id="UP000516161"/>
    </source>
</evidence>
<organism evidence="1 2">
    <name type="scientific">Escherichia phage PhiV-1</name>
    <dbReference type="NCBI Taxonomy" id="2744002"/>
    <lineage>
        <taxon>Viruses</taxon>
        <taxon>Duplodnaviria</taxon>
        <taxon>Heunggongvirae</taxon>
        <taxon>Uroviricota</taxon>
        <taxon>Caudoviricetes</taxon>
        <taxon>Autographivirales</taxon>
        <taxon>Autotranscriptaviridae</taxon>
        <taxon>Studiervirinae</taxon>
        <taxon>Berlinvirus</taxon>
        <taxon>Berlinvirus V1</taxon>
    </lineage>
</organism>
<evidence type="ECO:0008006" key="3">
    <source>
        <dbReference type="Google" id="ProtNLM"/>
    </source>
</evidence>
<evidence type="ECO:0000313" key="1">
    <source>
        <dbReference type="EMBL" id="QLF85761.1"/>
    </source>
</evidence>
<name>A0A7G3WWN3_9CAUD</name>
<keyword evidence="2" id="KW-1185">Reference proteome</keyword>
<dbReference type="Proteomes" id="UP000516161">
    <property type="component" value="Segment"/>
</dbReference>
<proteinExistence type="predicted"/>
<dbReference type="EMBL" id="MT542512">
    <property type="protein sequence ID" value="QLF85761.1"/>
    <property type="molecule type" value="Genomic_DNA"/>
</dbReference>
<reference evidence="1 2" key="1">
    <citation type="journal article" date="2020" name="Science, e1252229">
        <title>Diverse enzymatic activities mediate antiviral immunity in prokaryotes.</title>
        <authorList>
            <person name="Gao L."/>
            <person name="Altae-Tran H."/>
            <person name="Bohning F."/>
            <person name="Makarova K.S."/>
            <person name="Segel M."/>
            <person name="Schmid-Burgk J.L."/>
            <person name="Koob J."/>
            <person name="Wolf Y.I."/>
            <person name="Koonin E.V."/>
            <person name="Zhang F."/>
        </authorList>
    </citation>
    <scope>NUCLEOTIDE SEQUENCE [LARGE SCALE GENOMIC DNA]</scope>
</reference>
<sequence length="32" mass="4036">MEKPSEWCERMFEKTGNTDYLELYNHWKERGQ</sequence>
<accession>A0A7G3WWN3</accession>
<protein>
    <recommendedName>
        <fullName evidence="3">Gp1.8</fullName>
    </recommendedName>
</protein>